<dbReference type="GO" id="GO:0005886">
    <property type="term" value="C:plasma membrane"/>
    <property type="evidence" value="ECO:0007669"/>
    <property type="project" value="UniProtKB-SubCell"/>
</dbReference>
<feature type="compositionally biased region" description="Polar residues" evidence="25">
    <location>
        <begin position="496"/>
        <end position="509"/>
    </location>
</feature>
<dbReference type="InterPro" id="IPR014935">
    <property type="entry name" value="SRC/p160_LXXLL"/>
</dbReference>
<dbReference type="InterPro" id="IPR011989">
    <property type="entry name" value="ARM-like"/>
</dbReference>
<feature type="region of interest" description="Disordered" evidence="25">
    <location>
        <begin position="596"/>
        <end position="659"/>
    </location>
</feature>
<keyword evidence="14" id="KW-0805">Transcription regulation</keyword>
<comment type="similarity">
    <text evidence="5">Belongs to the CENP-O/MCM21 family.</text>
</comment>
<dbReference type="EMBL" id="JAATJV010372900">
    <property type="protein sequence ID" value="MBZ3880481.1"/>
    <property type="molecule type" value="Genomic_DNA"/>
</dbReference>
<keyword evidence="15" id="KW-0472">Membrane</keyword>
<dbReference type="Proteomes" id="UP001166674">
    <property type="component" value="Unassembled WGS sequence"/>
</dbReference>
<dbReference type="GO" id="GO:0000776">
    <property type="term" value="C:kinetochore"/>
    <property type="evidence" value="ECO:0007669"/>
    <property type="project" value="InterPro"/>
</dbReference>
<keyword evidence="9" id="KW-1003">Cell membrane</keyword>
<reference evidence="27" key="1">
    <citation type="submission" date="2020-03" db="EMBL/GenBank/DDBJ databases">
        <title>Studies in the Genomics of Life Span.</title>
        <authorList>
            <person name="Glass D."/>
        </authorList>
    </citation>
    <scope>NUCLEOTIDE SEQUENCE</scope>
    <source>
        <strain evidence="27">SUZIE</strain>
        <tissue evidence="27">Muscle</tissue>
    </source>
</reference>
<evidence type="ECO:0000256" key="3">
    <source>
        <dbReference type="ARBA" id="ARBA00004514"/>
    </source>
</evidence>
<name>A0AA41MYN0_SCICA</name>
<evidence type="ECO:0000256" key="4">
    <source>
        <dbReference type="ARBA" id="ARBA00004584"/>
    </source>
</evidence>
<keyword evidence="21" id="KW-0137">Centromere</keyword>
<feature type="region of interest" description="Disordered" evidence="25">
    <location>
        <begin position="534"/>
        <end position="561"/>
    </location>
</feature>
<dbReference type="InterPro" id="IPR051851">
    <property type="entry name" value="EFR3_Homologs"/>
</dbReference>
<evidence type="ECO:0000313" key="27">
    <source>
        <dbReference type="EMBL" id="MBZ3880481.1"/>
    </source>
</evidence>
<comment type="subcellular location">
    <subcellularLocation>
        <location evidence="2">Cell membrane</location>
        <topology evidence="2">Lipid-anchor</topology>
    </subcellularLocation>
    <subcellularLocation>
        <location evidence="4">Chromosome</location>
        <location evidence="4">Centromere</location>
    </subcellularLocation>
    <subcellularLocation>
        <location evidence="3">Cytoplasm</location>
        <location evidence="3">Cytosol</location>
    </subcellularLocation>
    <subcellularLocation>
        <location evidence="1">Nucleus</location>
    </subcellularLocation>
</comment>
<dbReference type="InterPro" id="IPR018464">
    <property type="entry name" value="CENP-O"/>
</dbReference>
<keyword evidence="10" id="KW-0488">Methylation</keyword>
<feature type="compositionally biased region" description="Polar residues" evidence="25">
    <location>
        <begin position="305"/>
        <end position="315"/>
    </location>
</feature>
<dbReference type="InterPro" id="IPR037077">
    <property type="entry name" value="Nuc_rcpt_coact_Ncoa_int_sf"/>
</dbReference>
<keyword evidence="17" id="KW-0010">Activator</keyword>
<comment type="caution">
    <text evidence="27">The sequence shown here is derived from an EMBL/GenBank/DDBJ whole genome shotgun (WGS) entry which is preliminary data.</text>
</comment>
<dbReference type="InterPro" id="IPR000014">
    <property type="entry name" value="PAS"/>
</dbReference>
<dbReference type="PANTHER" id="PTHR12444:SF4">
    <property type="entry name" value="PROTEIN EFR3 HOMOLOG B"/>
    <property type="match status" value="1"/>
</dbReference>
<evidence type="ECO:0000256" key="2">
    <source>
        <dbReference type="ARBA" id="ARBA00004193"/>
    </source>
</evidence>
<gene>
    <name evidence="27" type="ORF">SUZIE_158155</name>
</gene>
<dbReference type="SUPFAM" id="SSF69125">
    <property type="entry name" value="Nuclear receptor coactivator interlocking domain"/>
    <property type="match status" value="1"/>
</dbReference>
<dbReference type="Pfam" id="PF09496">
    <property type="entry name" value="CENP-O"/>
    <property type="match status" value="1"/>
</dbReference>
<evidence type="ECO:0000256" key="25">
    <source>
        <dbReference type="SAM" id="MobiDB-lite"/>
    </source>
</evidence>
<dbReference type="SMART" id="SM00091">
    <property type="entry name" value="PAS"/>
    <property type="match status" value="1"/>
</dbReference>
<evidence type="ECO:0000256" key="7">
    <source>
        <dbReference type="ARBA" id="ARBA00010216"/>
    </source>
</evidence>
<dbReference type="CDD" id="cd23835">
    <property type="entry name" value="DRWD-N_CENP-O"/>
    <property type="match status" value="1"/>
</dbReference>
<evidence type="ECO:0000259" key="26">
    <source>
        <dbReference type="PROSITE" id="PS50112"/>
    </source>
</evidence>
<evidence type="ECO:0000256" key="19">
    <source>
        <dbReference type="ARBA" id="ARBA00023242"/>
    </source>
</evidence>
<keyword evidence="12" id="KW-0597">Phosphoprotein</keyword>
<dbReference type="InterPro" id="IPR010011">
    <property type="entry name" value="NCO_DUF1518"/>
</dbReference>
<evidence type="ECO:0000256" key="14">
    <source>
        <dbReference type="ARBA" id="ARBA00023015"/>
    </source>
</evidence>
<dbReference type="PANTHER" id="PTHR12444">
    <property type="entry name" value="PROTEIN EFR3 HOMOLOG CMP44E"/>
    <property type="match status" value="1"/>
</dbReference>
<feature type="compositionally biased region" description="Polar residues" evidence="25">
    <location>
        <begin position="632"/>
        <end position="641"/>
    </location>
</feature>
<dbReference type="FunFam" id="3.30.450.20:FF:000007">
    <property type="entry name" value="Nuclear receptor coactivator"/>
    <property type="match status" value="1"/>
</dbReference>
<dbReference type="SUPFAM" id="SSF48371">
    <property type="entry name" value="ARM repeat"/>
    <property type="match status" value="1"/>
</dbReference>
<dbReference type="SMART" id="SM01151">
    <property type="entry name" value="DUF1518"/>
    <property type="match status" value="2"/>
</dbReference>
<evidence type="ECO:0000256" key="18">
    <source>
        <dbReference type="ARBA" id="ARBA00023163"/>
    </source>
</evidence>
<evidence type="ECO:0000313" key="28">
    <source>
        <dbReference type="Proteomes" id="UP001166674"/>
    </source>
</evidence>
<evidence type="ECO:0000256" key="5">
    <source>
        <dbReference type="ARBA" id="ARBA00007321"/>
    </source>
</evidence>
<feature type="compositionally biased region" description="Polar residues" evidence="25">
    <location>
        <begin position="650"/>
        <end position="659"/>
    </location>
</feature>
<dbReference type="FunFam" id="1.25.10.10:FF:000139">
    <property type="entry name" value="protein EFR3 homolog B"/>
    <property type="match status" value="1"/>
</dbReference>
<dbReference type="Pfam" id="PF16665">
    <property type="entry name" value="NCOA_u2"/>
    <property type="match status" value="1"/>
</dbReference>
<evidence type="ECO:0000256" key="24">
    <source>
        <dbReference type="ARBA" id="ARBA00072620"/>
    </source>
</evidence>
<evidence type="ECO:0000256" key="8">
    <source>
        <dbReference type="ARBA" id="ARBA00022454"/>
    </source>
</evidence>
<dbReference type="GO" id="GO:0005634">
    <property type="term" value="C:nucleus"/>
    <property type="evidence" value="ECO:0007669"/>
    <property type="project" value="UniProtKB-SubCell"/>
</dbReference>
<evidence type="ECO:0000256" key="11">
    <source>
        <dbReference type="ARBA" id="ARBA00022490"/>
    </source>
</evidence>
<evidence type="ECO:0000256" key="6">
    <source>
        <dbReference type="ARBA" id="ARBA00009933"/>
    </source>
</evidence>
<sequence length="2200" mass="242131">MAATASAGSRGAGRRAPGWAADGPPAGHRRAPAPHPREPHTAGAAPHPRSPEAPDPAGLVRSLLCPPRGCEASDLAALPGAATTHLAPPPRGDMLRLGEKSTTDDDVQKSDISSSSQGVIEKESLGPLLLEALDGFFFVVNCEGRIVFVSENVTSYLGYNQEELMNTSVYSILHVGDHAEFVKNLLPKSLVNGVPWPQEATRRNSHTFNCRMLIHPPDEPGTENQEACQRYEVMQCFTVSQPKSIQEDGEVMTRGTASSPSYRFILNDGTMLSAHTKCKLCYPQSPDMQPFIMGIHIIDREHSGLSPQDDTNSGMSIPRVNPSVNPSISPAHAVARSSTLPPSNSSMVSTRVNRHQSSDLHSSSSHSNSSNSQGSFGCSPGNQIVANVALNQGQASSQSSNPSLNLNNSPMEGTGISLAQFMSPRRQVASGLATRARMPNNSFPPNIPTLNSPVGMTSSACNNSNRSYSNIPVTSLQGMNEGPNNSVGFSASSPVLRQMSSQNSPSRLNIQPAKAESKDNKEIASILNEMIQSDNSASDGKPLDSGLLHNNDRLSDGDSKYSQTSHKLVQLLTTTAEQQLRHADIDTSCKEVLSCSGTSSSASANSSGGTCPSSHSSLTERHKILHRLLQEGSPSDITTLSVEPDKKDSASTSVSVTGQAQGNSTIKLELDTSKKKESKDHQLLRYLLDKDEKDLRSTPNLSLDDVKVKVEKKEQMDPCNTNPTPMTKPASEEIKLESQNQFTADLEQFDQLLPTLEKAAQLPGLCETDRMDGTVPSVTVKSEILPASLQSTTARPTSRLNRLPELELEAIDNQFGQPGTGDQIPWGNNAVTAINQNKAEDQCISSQLDELLCPPTTVEGRNDEKALLEQLVSFLSGKDETELAELDRALGIDKLVQLIHQNRQAILNQFAATAPVGINMRSGMQQQITPQPPLNAQMLAQRQRELYSQQHRQRQLIQQQRAMLMRQQSFGNNLPPSSGLPVQMGNPRLPQGAPQQFPYPPNYGTNPGTPPASTSPFSQLAANPDAALATRNSMVNRGMAGNMGGQFGTGINPQMQQNVFQYPGSGMVPQGEANFAPSLSPGSSMVPMPIPPPQSSLLQQTPPASGYQSPDMKAWQQGAIGNNNVFNQAVQNQPTPAQPGVYNNMSITVSMAGGNTNVQNMNPMMGQMQMSSLQMPGMNAVCPEQQVQQVQVFADVQCTVNLAKASSANVEPDQTVEISEQDVLERKQENMKAILQAYHFTGLSGKVTSRGVCVCISTAFEGNLLDSYFVDLVIQKPLQIHHHSIPGFIPLEKIAAKYLQTDIQHFLFSLCEYLNAYSGRKYQADQLQSDFAALLTGPLQRNPLCNLLSFTYKVDLGDRSFPFCARLLYKDLTRTLPTDVTVTYQGVCGCCGALRPRYKRLVDNIFPEDPEDGLVKTNMEKLTFYALSAPEKLDRIGAYLSERLIRDVGRHRYGYVCIAMEALDQLLMACHCQSINLFVESFLKMVAKLLESEKPNLQILGTNSFVKFANIEEDTPSYHRSYDFFVSRFSEMCHSSHDDLEIKTKIRMSGIKGLQGVVRKTVNDELQANIWDPQHMDKIVPSLLFNLQHVEEAESRSPSPLQAPEKEKENPAELAERCLRELLGRAAFGNIKNAIKPVLIHLDNHSLWEPKVFAIRCFKIIMYSIQPQHSHLVIQQLLSHLDANSRSAATVRAGIVEVLSEAAVIAATGSVGPTVLEMFNTLLRQLRLSIDYALTGSYDGALSLGTKIIKEHEERMFQEAVIKTIGSFASTLPTYQRSEVILFIMSKVPLPSLHHAMETGRTGENRNRLTQIMLLKSLLQVSTGFQCNNMMSALPSNFLDRLLSTALMEDAEIRLFVLEILISFIDRHGNRHKFSTISTLSDISVLKLKVDKCSRQDTVFMKKHSQQLYRHIYLSCKEETNIQKHYEALYGLLALISIELANEEVVVDLIRLVLAVQDVAQVNEENLPVYNRCALYALGAAYLNLISQLTTVPAFCQHIHEVIETRKKEAPYMLPEDVFVERPRLSQNLDGVVIEFLFRQSKISEVLGGSGYNSDRLCLPYIPQLTDEDRLSKRKSIGETISLQVEVESRNSPEKEERVPAEEITYETLKKAIVDSVAVEEQERERRRQVVEKFQKAPFEEIAAHCGARASLLQSKLNQIFEITIRPPPSPSGTITAAYGQPQNHSIPVYEMKFPDLCVY</sequence>
<keyword evidence="13" id="KW-0677">Repeat</keyword>
<protein>
    <recommendedName>
        <fullName evidence="24">Protein EFR3 homolog B</fullName>
    </recommendedName>
</protein>
<dbReference type="Pfam" id="PF21052">
    <property type="entry name" value="EFR3_ARM"/>
    <property type="match status" value="1"/>
</dbReference>
<feature type="region of interest" description="Disordered" evidence="25">
    <location>
        <begin position="1"/>
        <end position="60"/>
    </location>
</feature>
<dbReference type="InterPro" id="IPR016024">
    <property type="entry name" value="ARM-type_fold"/>
</dbReference>
<keyword evidence="20" id="KW-0449">Lipoprotein</keyword>
<comment type="subunit">
    <text evidence="23">Component of a phosphatidylinositol 4-kinase (PI4K) complex, composed of PI4KA, EFR3 (EFR3A or EFR3B), TTC7 (TTC7A or TTC7B) and HYCC (HYCC1 or HYCC2).</text>
</comment>
<feature type="region of interest" description="Disordered" evidence="25">
    <location>
        <begin position="302"/>
        <end position="378"/>
    </location>
</feature>
<evidence type="ECO:0000256" key="9">
    <source>
        <dbReference type="ARBA" id="ARBA00022475"/>
    </source>
</evidence>
<dbReference type="InterPro" id="IPR013767">
    <property type="entry name" value="PAS_fold"/>
</dbReference>
<keyword evidence="8" id="KW-0158">Chromosome</keyword>
<comment type="similarity">
    <text evidence="7">Belongs to the EFR3 family.</text>
</comment>
<feature type="compositionally biased region" description="Low complexity" evidence="25">
    <location>
        <begin position="596"/>
        <end position="617"/>
    </location>
</feature>
<dbReference type="InterPro" id="IPR014920">
    <property type="entry name" value="Nuc_rcpt_coact_Ncoa-typ"/>
</dbReference>
<dbReference type="Gene3D" id="3.30.450.20">
    <property type="entry name" value="PAS domain"/>
    <property type="match status" value="1"/>
</dbReference>
<evidence type="ECO:0000256" key="22">
    <source>
        <dbReference type="ARBA" id="ARBA00060067"/>
    </source>
</evidence>
<keyword evidence="28" id="KW-1185">Reference proteome</keyword>
<dbReference type="PROSITE" id="PS50112">
    <property type="entry name" value="PAS"/>
    <property type="match status" value="1"/>
</dbReference>
<evidence type="ECO:0000256" key="10">
    <source>
        <dbReference type="ARBA" id="ARBA00022481"/>
    </source>
</evidence>
<dbReference type="GO" id="GO:0072659">
    <property type="term" value="P:protein localization to plasma membrane"/>
    <property type="evidence" value="ECO:0007669"/>
    <property type="project" value="TreeGrafter"/>
</dbReference>
<keyword evidence="18" id="KW-0804">Transcription</keyword>
<feature type="compositionally biased region" description="Low complexity" evidence="25">
    <location>
        <begin position="1"/>
        <end position="26"/>
    </location>
</feature>
<evidence type="ECO:0000256" key="13">
    <source>
        <dbReference type="ARBA" id="ARBA00022737"/>
    </source>
</evidence>
<dbReference type="Pfam" id="PF07469">
    <property type="entry name" value="DUF1518"/>
    <property type="match status" value="2"/>
</dbReference>
<dbReference type="GO" id="GO:0016922">
    <property type="term" value="F:nuclear receptor binding"/>
    <property type="evidence" value="ECO:0007669"/>
    <property type="project" value="InterPro"/>
</dbReference>
<keyword evidence="16" id="KW-0564">Palmitate</keyword>
<evidence type="ECO:0000256" key="23">
    <source>
        <dbReference type="ARBA" id="ARBA00062025"/>
    </source>
</evidence>
<keyword evidence="11" id="KW-0963">Cytoplasm</keyword>
<dbReference type="GO" id="GO:0003713">
    <property type="term" value="F:transcription coactivator activity"/>
    <property type="evidence" value="ECO:0007669"/>
    <property type="project" value="InterPro"/>
</dbReference>
<evidence type="ECO:0000256" key="21">
    <source>
        <dbReference type="ARBA" id="ARBA00023328"/>
    </source>
</evidence>
<dbReference type="InterPro" id="IPR035965">
    <property type="entry name" value="PAS-like_dom_sf"/>
</dbReference>
<feature type="compositionally biased region" description="Polar residues" evidence="25">
    <location>
        <begin position="336"/>
        <end position="351"/>
    </location>
</feature>
<feature type="compositionally biased region" description="Low complexity" evidence="25">
    <location>
        <begin position="392"/>
        <end position="410"/>
    </location>
</feature>
<dbReference type="SUPFAM" id="SSF55785">
    <property type="entry name" value="PYP-like sensor domain (PAS domain)"/>
    <property type="match status" value="1"/>
</dbReference>
<feature type="region of interest" description="Disordered" evidence="25">
    <location>
        <begin position="972"/>
        <end position="1017"/>
    </location>
</feature>
<dbReference type="Gene3D" id="6.10.140.410">
    <property type="match status" value="1"/>
</dbReference>
<dbReference type="InterPro" id="IPR049152">
    <property type="entry name" value="EFR3-like_ARM"/>
</dbReference>
<evidence type="ECO:0000256" key="17">
    <source>
        <dbReference type="ARBA" id="ARBA00023159"/>
    </source>
</evidence>
<evidence type="ECO:0000256" key="12">
    <source>
        <dbReference type="ARBA" id="ARBA00022553"/>
    </source>
</evidence>
<feature type="region of interest" description="Disordered" evidence="25">
    <location>
        <begin position="81"/>
        <end position="115"/>
    </location>
</feature>
<dbReference type="Pfam" id="PF14598">
    <property type="entry name" value="PAS_11"/>
    <property type="match status" value="1"/>
</dbReference>
<evidence type="ECO:0000256" key="1">
    <source>
        <dbReference type="ARBA" id="ARBA00004123"/>
    </source>
</evidence>
<keyword evidence="19" id="KW-0539">Nucleus</keyword>
<feature type="compositionally biased region" description="Basic and acidic residues" evidence="25">
    <location>
        <begin position="550"/>
        <end position="559"/>
    </location>
</feature>
<evidence type="ECO:0000256" key="15">
    <source>
        <dbReference type="ARBA" id="ARBA00023136"/>
    </source>
</evidence>
<proteinExistence type="inferred from homology"/>
<feature type="domain" description="PAS" evidence="26">
    <location>
        <begin position="122"/>
        <end position="193"/>
    </location>
</feature>
<feature type="compositionally biased region" description="Basic and acidic residues" evidence="25">
    <location>
        <begin position="93"/>
        <end position="109"/>
    </location>
</feature>
<dbReference type="GO" id="GO:0045944">
    <property type="term" value="P:positive regulation of transcription by RNA polymerase II"/>
    <property type="evidence" value="ECO:0007669"/>
    <property type="project" value="UniProtKB-ARBA"/>
</dbReference>
<evidence type="ECO:0000256" key="20">
    <source>
        <dbReference type="ARBA" id="ARBA00023288"/>
    </source>
</evidence>
<dbReference type="Pfam" id="PF00989">
    <property type="entry name" value="PAS"/>
    <property type="match status" value="1"/>
</dbReference>
<dbReference type="Pfam" id="PF08815">
    <property type="entry name" value="Nuc_rec_co-act"/>
    <property type="match status" value="1"/>
</dbReference>
<dbReference type="InterPro" id="IPR009110">
    <property type="entry name" value="Nuc_rcpt_coact"/>
</dbReference>
<evidence type="ECO:0000256" key="16">
    <source>
        <dbReference type="ARBA" id="ARBA00023139"/>
    </source>
</evidence>
<dbReference type="Pfam" id="PF08832">
    <property type="entry name" value="SRC-1"/>
    <property type="match status" value="1"/>
</dbReference>
<dbReference type="Gene3D" id="1.25.10.10">
    <property type="entry name" value="Leucine-rich Repeat Variant"/>
    <property type="match status" value="1"/>
</dbReference>
<feature type="region of interest" description="Disordered" evidence="25">
    <location>
        <begin position="392"/>
        <end position="412"/>
    </location>
</feature>
<organism evidence="27 28">
    <name type="scientific">Sciurus carolinensis</name>
    <name type="common">Eastern gray squirrel</name>
    <dbReference type="NCBI Taxonomy" id="30640"/>
    <lineage>
        <taxon>Eukaryota</taxon>
        <taxon>Metazoa</taxon>
        <taxon>Chordata</taxon>
        <taxon>Craniata</taxon>
        <taxon>Vertebrata</taxon>
        <taxon>Euteleostomi</taxon>
        <taxon>Mammalia</taxon>
        <taxon>Eutheria</taxon>
        <taxon>Euarchontoglires</taxon>
        <taxon>Glires</taxon>
        <taxon>Rodentia</taxon>
        <taxon>Sciuromorpha</taxon>
        <taxon>Sciuridae</taxon>
        <taxon>Sciurinae</taxon>
        <taxon>Sciurini</taxon>
        <taxon>Sciurus</taxon>
    </lineage>
</organism>
<feature type="compositionally biased region" description="Low complexity" evidence="25">
    <location>
        <begin position="359"/>
        <end position="378"/>
    </location>
</feature>
<feature type="region of interest" description="Disordered" evidence="25">
    <location>
        <begin position="496"/>
        <end position="520"/>
    </location>
</feature>
<dbReference type="GO" id="GO:0005829">
    <property type="term" value="C:cytosol"/>
    <property type="evidence" value="ECO:0007669"/>
    <property type="project" value="UniProtKB-SubCell"/>
</dbReference>
<comment type="function">
    <text evidence="22">Component of a complex required to localize phosphatidylinositol 4-kinase (PI4K) to the plasma membrane. The complex acts as a regulator of phosphatidylinositol 4-phosphate (PtdIns(4)P) synthesis. In the complex, EFR3B probably acts as the membrane-anchoring component. Also involved in responsiveness to G-protein-coupled receptors; it is however unclear whether this role is direct or indirect.</text>
</comment>
<comment type="similarity">
    <text evidence="6">Belongs to the SRC/p160 nuclear receptor coactivator family.</text>
</comment>
<dbReference type="CDD" id="cd00130">
    <property type="entry name" value="PAS"/>
    <property type="match status" value="1"/>
</dbReference>
<dbReference type="CDD" id="cd23836">
    <property type="entry name" value="DRWD-C_CENP-O"/>
    <property type="match status" value="1"/>
</dbReference>
<accession>A0AA41MYN0</accession>